<reference evidence="7 8" key="1">
    <citation type="submission" date="2020-07" db="EMBL/GenBank/DDBJ databases">
        <authorList>
            <person name="Criscuolo A."/>
        </authorList>
    </citation>
    <scope>NUCLEOTIDE SEQUENCE [LARGE SCALE GENOMIC DNA]</scope>
    <source>
        <strain evidence="7">CIP107946</strain>
    </source>
</reference>
<dbReference type="InterPro" id="IPR045225">
    <property type="entry name" value="Uracil/uridine/allantoin_perm"/>
</dbReference>
<dbReference type="GO" id="GO:0015205">
    <property type="term" value="F:nucleobase transmembrane transporter activity"/>
    <property type="evidence" value="ECO:0007669"/>
    <property type="project" value="TreeGrafter"/>
</dbReference>
<evidence type="ECO:0000313" key="7">
    <source>
        <dbReference type="EMBL" id="CAD2076530.1"/>
    </source>
</evidence>
<evidence type="ECO:0000256" key="3">
    <source>
        <dbReference type="ARBA" id="ARBA00022692"/>
    </source>
</evidence>
<dbReference type="Proteomes" id="UP000588186">
    <property type="component" value="Unassembled WGS sequence"/>
</dbReference>
<evidence type="ECO:0000256" key="4">
    <source>
        <dbReference type="ARBA" id="ARBA00022989"/>
    </source>
</evidence>
<evidence type="ECO:0000256" key="6">
    <source>
        <dbReference type="SAM" id="Phobius"/>
    </source>
</evidence>
<dbReference type="PANTHER" id="PTHR30618">
    <property type="entry name" value="NCS1 FAMILY PURINE/PYRIMIDINE TRANSPORTER"/>
    <property type="match status" value="1"/>
</dbReference>
<dbReference type="InterPro" id="IPR001248">
    <property type="entry name" value="Pur-cyt_permease"/>
</dbReference>
<comment type="subcellular location">
    <subcellularLocation>
        <location evidence="1">Membrane</location>
        <topology evidence="1">Multi-pass membrane protein</topology>
    </subcellularLocation>
</comment>
<protein>
    <submittedName>
        <fullName evidence="7">Allantoin permease</fullName>
    </submittedName>
</protein>
<feature type="transmembrane region" description="Helical" evidence="6">
    <location>
        <begin position="278"/>
        <end position="298"/>
    </location>
</feature>
<dbReference type="Pfam" id="PF02133">
    <property type="entry name" value="Transp_cyt_pur"/>
    <property type="match status" value="1"/>
</dbReference>
<feature type="transmembrane region" description="Helical" evidence="6">
    <location>
        <begin position="461"/>
        <end position="477"/>
    </location>
</feature>
<feature type="transmembrane region" description="Helical" evidence="6">
    <location>
        <begin position="428"/>
        <end position="449"/>
    </location>
</feature>
<feature type="transmembrane region" description="Helical" evidence="6">
    <location>
        <begin position="117"/>
        <end position="142"/>
    </location>
</feature>
<name>A0A6V7RFJ6_9BACL</name>
<feature type="transmembrane region" description="Helical" evidence="6">
    <location>
        <begin position="70"/>
        <end position="97"/>
    </location>
</feature>
<sequence length="487" mass="52812">MDNTQIEHDLKDPKFYENRGYNKDIMPKNESQRDSSVFNFFTLWMGSVHNIPNYVMVGTFLMIGLTPLQVMIAVLLSSFIIAALLTVNGVAGSKYGIPFAMHLRHTYGDIGAKLPGILRGVVAGIAWFGVQTYFGAIAMMIILKKVFPSFTEIGGGREFLGITIPIFIAFMIFWAVNFLIGFGGGSVLNKFTAILNPLIYVVFGGMMIWGIKAAGGFGEILAYQVPTTSGKTYPAIIGFLVVFSSFLSVWAAPGASVADFTQNSKNTKTQIIGQFSGLFVAHLLFAVSSVAILVGGAISLGITSFDILDIIEKFDSDWAIYFAIFVLLMTTISTNATGNIIPAGYQLSALMPKLLTYRGGVIVASVASVLIMPWKLVQGEGGIMVFLGLIGSILGPVAGVMIVHFYKVAKQKINIEKLYFDQNKPETAAVRINGPAYIATIAGLIITLLGNLPGFEFIRDTAWFVGFISAAAIYYVLTLNKGEKFLF</sequence>
<evidence type="ECO:0000256" key="2">
    <source>
        <dbReference type="ARBA" id="ARBA00008974"/>
    </source>
</evidence>
<dbReference type="Gene3D" id="1.10.4160.10">
    <property type="entry name" value="Hydantoin permease"/>
    <property type="match status" value="1"/>
</dbReference>
<dbReference type="RefSeq" id="WP_186077871.1">
    <property type="nucleotide sequence ID" value="NZ_CAJEWB010000010.1"/>
</dbReference>
<feature type="transmembrane region" description="Helical" evidence="6">
    <location>
        <begin position="162"/>
        <end position="182"/>
    </location>
</feature>
<feature type="transmembrane region" description="Helical" evidence="6">
    <location>
        <begin position="235"/>
        <end position="257"/>
    </location>
</feature>
<dbReference type="PANTHER" id="PTHR30618:SF0">
    <property type="entry name" value="PURINE-URACIL PERMEASE NCS1"/>
    <property type="match status" value="1"/>
</dbReference>
<dbReference type="NCBIfam" id="NF008476">
    <property type="entry name" value="PRK11375.1"/>
    <property type="match status" value="1"/>
</dbReference>
<keyword evidence="4 6" id="KW-1133">Transmembrane helix</keyword>
<evidence type="ECO:0000256" key="1">
    <source>
        <dbReference type="ARBA" id="ARBA00004141"/>
    </source>
</evidence>
<feature type="transmembrane region" description="Helical" evidence="6">
    <location>
        <begin position="355"/>
        <end position="377"/>
    </location>
</feature>
<dbReference type="EMBL" id="CAJEWB010000010">
    <property type="protein sequence ID" value="CAD2076530.1"/>
    <property type="molecule type" value="Genomic_DNA"/>
</dbReference>
<organism evidence="7 8">
    <name type="scientific">Phocicoccus pinnipedialis</name>
    <dbReference type="NCBI Taxonomy" id="110845"/>
    <lineage>
        <taxon>Bacteria</taxon>
        <taxon>Bacillati</taxon>
        <taxon>Bacillota</taxon>
        <taxon>Bacilli</taxon>
        <taxon>Bacillales</taxon>
        <taxon>Salinicoccaceae</taxon>
        <taxon>Phocicoccus</taxon>
    </lineage>
</organism>
<comment type="similarity">
    <text evidence="2">Belongs to the purine-cytosine permease (2.A.39) family.</text>
</comment>
<gene>
    <name evidence="7" type="primary">ybbW</name>
    <name evidence="7" type="ORF">JEOPIN946_01279</name>
</gene>
<evidence type="ECO:0000256" key="5">
    <source>
        <dbReference type="ARBA" id="ARBA00023136"/>
    </source>
</evidence>
<feature type="transmembrane region" description="Helical" evidence="6">
    <location>
        <begin position="194"/>
        <end position="215"/>
    </location>
</feature>
<feature type="transmembrane region" description="Helical" evidence="6">
    <location>
        <begin position="383"/>
        <end position="407"/>
    </location>
</feature>
<accession>A0A6V7RFJ6</accession>
<feature type="transmembrane region" description="Helical" evidence="6">
    <location>
        <begin position="37"/>
        <end position="64"/>
    </location>
</feature>
<comment type="caution">
    <text evidence="7">The sequence shown here is derived from an EMBL/GenBank/DDBJ whole genome shotgun (WGS) entry which is preliminary data.</text>
</comment>
<dbReference type="GO" id="GO:0005886">
    <property type="term" value="C:plasma membrane"/>
    <property type="evidence" value="ECO:0007669"/>
    <property type="project" value="TreeGrafter"/>
</dbReference>
<dbReference type="AlphaFoldDB" id="A0A6V7RFJ6"/>
<proteinExistence type="inferred from homology"/>
<keyword evidence="3 6" id="KW-0812">Transmembrane</keyword>
<keyword evidence="5 6" id="KW-0472">Membrane</keyword>
<evidence type="ECO:0000313" key="8">
    <source>
        <dbReference type="Proteomes" id="UP000588186"/>
    </source>
</evidence>
<keyword evidence="8" id="KW-1185">Reference proteome</keyword>
<feature type="transmembrane region" description="Helical" evidence="6">
    <location>
        <begin position="318"/>
        <end position="343"/>
    </location>
</feature>